<dbReference type="Gene3D" id="1.25.40.70">
    <property type="entry name" value="Phosphatidylinositol 3-kinase, accessory domain (PIK)"/>
    <property type="match status" value="1"/>
</dbReference>
<dbReference type="InterPro" id="IPR016024">
    <property type="entry name" value="ARM-type_fold"/>
</dbReference>
<keyword evidence="2" id="KW-1185">Reference proteome</keyword>
<dbReference type="EMBL" id="CP028913">
    <property type="protein sequence ID" value="AWB95811.1"/>
    <property type="molecule type" value="Genomic_DNA"/>
</dbReference>
<dbReference type="Proteomes" id="UP000244729">
    <property type="component" value="Chromosome"/>
</dbReference>
<evidence type="ECO:0000313" key="1">
    <source>
        <dbReference type="EMBL" id="AWB95811.1"/>
    </source>
</evidence>
<evidence type="ECO:0000313" key="2">
    <source>
        <dbReference type="Proteomes" id="UP000244729"/>
    </source>
</evidence>
<evidence type="ECO:0008006" key="3">
    <source>
        <dbReference type="Google" id="ProtNLM"/>
    </source>
</evidence>
<name>A0A2S0WWX7_9MICO</name>
<reference evidence="1 2" key="1">
    <citation type="submission" date="2018-04" db="EMBL/GenBank/DDBJ databases">
        <authorList>
            <person name="Li J."/>
        </authorList>
    </citation>
    <scope>NUCLEOTIDE SEQUENCE [LARGE SCALE GENOMIC DNA]</scope>
    <source>
        <strain evidence="2">30A</strain>
    </source>
</reference>
<organism evidence="1 2">
    <name type="scientific">Agromyces badenianii</name>
    <dbReference type="NCBI Taxonomy" id="2080742"/>
    <lineage>
        <taxon>Bacteria</taxon>
        <taxon>Bacillati</taxon>
        <taxon>Actinomycetota</taxon>
        <taxon>Actinomycetes</taxon>
        <taxon>Micrococcales</taxon>
        <taxon>Microbacteriaceae</taxon>
        <taxon>Agromyces</taxon>
    </lineage>
</organism>
<dbReference type="KEGG" id="agm:DCE93_09170"/>
<protein>
    <recommendedName>
        <fullName evidence="3">DUF2019 domain-containing protein</fullName>
    </recommendedName>
</protein>
<accession>A0A2S0WWX7</accession>
<dbReference type="AlphaFoldDB" id="A0A2S0WWX7"/>
<dbReference type="SUPFAM" id="SSF48371">
    <property type="entry name" value="ARM repeat"/>
    <property type="match status" value="1"/>
</dbReference>
<dbReference type="InterPro" id="IPR042236">
    <property type="entry name" value="PI3K_accessory_sf"/>
</dbReference>
<gene>
    <name evidence="1" type="ORF">DCE93_09170</name>
</gene>
<proteinExistence type="predicted"/>
<sequence length="125" mass="14050">MMHTNQDDVPMPEDVARLVRRYRDLLVRWPEEGLGAARPEVAGILLHRSYDIRDVLRQSEEGRRAIGALMRDDVEAVRLAAATDVLEWDPVAAEPVLEEIATGGRLALTAEVTLQLFRDGEFDVD</sequence>